<evidence type="ECO:0000256" key="1">
    <source>
        <dbReference type="SAM" id="MobiDB-lite"/>
    </source>
</evidence>
<sequence>MIAEARASKQSANPPFALGEPSAPTSPAVVVAAASRDALDSAIAAKVGGSSTRLCAAFAKKDQSRQGKLAPAEFAKVCRELGVSCSVGELQTVPGMRADVAAGTIDYLAYVRSLEPKLRDEAAAVAAQPAAPAEAPRSKLDQRRLFGEHSQTPRSQILFGGDAGGAAAALPPPPPPPVLVLHHHEAFAAAAGKGAEPSSPSALQYQSGRVVSQSIRRQYQSSALPSDADRLIFSSTGAPTSPRKQRADGPATVTRQGITSLADVLIFGHHMGLPEAPADLPSRMLVPEPATVTPRHKADVLAVPTDDRGKRLVAPAALQSPHNRAQAPDIISGRLSPQPCAPPLTETLAAAFGGAAGLDSLGIGRALRTNACAINAFDDALVQPSRPRALGNTVRPHHQSTADSVIFGHDLDASDSRTHTHPEAEAAREAGAAGQYTPREAHVILGIDHIDSKRHVVQTPAAGTRTSGLSPVAVPSPRAAQQSSRAVASSLRYDHGGMVSDPSVVAWTSEASPRSSRRRAIRQTSAVPAGEPPFGLTSAIPEPSSPRSARRSFAGTRHGDRSPASANGSACKVLRLAQSPPIPPSRDGPYRVPYGTNDARPQPVTLSAPPTPGHGPLWFAEAQSPRSAGQASASKTPSQLNQLSSSVASAGASGSRLCAATGVAAGRSTCSLDPWERTYGGQIAATGGF</sequence>
<keyword evidence="3" id="KW-1185">Reference proteome</keyword>
<feature type="compositionally biased region" description="Low complexity" evidence="1">
    <location>
        <begin position="475"/>
        <end position="490"/>
    </location>
</feature>
<dbReference type="EMBL" id="JWZX01002367">
    <property type="protein sequence ID" value="KOO29753.1"/>
    <property type="molecule type" value="Genomic_DNA"/>
</dbReference>
<protein>
    <recommendedName>
        <fullName evidence="4">EF-hand domain-containing protein</fullName>
    </recommendedName>
</protein>
<feature type="region of interest" description="Disordered" evidence="1">
    <location>
        <begin position="1"/>
        <end position="23"/>
    </location>
</feature>
<accession>A0A0M0JUE9</accession>
<feature type="compositionally biased region" description="Low complexity" evidence="1">
    <location>
        <begin position="538"/>
        <end position="554"/>
    </location>
</feature>
<gene>
    <name evidence="2" type="ORF">Ctob_007320</name>
</gene>
<feature type="compositionally biased region" description="Polar residues" evidence="1">
    <location>
        <begin position="624"/>
        <end position="640"/>
    </location>
</feature>
<name>A0A0M0JUE9_9EUKA</name>
<feature type="region of interest" description="Disordered" evidence="1">
    <location>
        <begin position="459"/>
        <end position="640"/>
    </location>
</feature>
<dbReference type="Proteomes" id="UP000037460">
    <property type="component" value="Unassembled WGS sequence"/>
</dbReference>
<organism evidence="2 3">
    <name type="scientific">Chrysochromulina tobinii</name>
    <dbReference type="NCBI Taxonomy" id="1460289"/>
    <lineage>
        <taxon>Eukaryota</taxon>
        <taxon>Haptista</taxon>
        <taxon>Haptophyta</taxon>
        <taxon>Prymnesiophyceae</taxon>
        <taxon>Prymnesiales</taxon>
        <taxon>Chrysochromulinaceae</taxon>
        <taxon>Chrysochromulina</taxon>
    </lineage>
</organism>
<feature type="compositionally biased region" description="Basic and acidic residues" evidence="1">
    <location>
        <begin position="415"/>
        <end position="428"/>
    </location>
</feature>
<reference evidence="3" key="1">
    <citation type="journal article" date="2015" name="PLoS Genet.">
        <title>Genome Sequence and Transcriptome Analyses of Chrysochromulina tobin: Metabolic Tools for Enhanced Algal Fitness in the Prominent Order Prymnesiales (Haptophyceae).</title>
        <authorList>
            <person name="Hovde B.T."/>
            <person name="Deodato C.R."/>
            <person name="Hunsperger H.M."/>
            <person name="Ryken S.A."/>
            <person name="Yost W."/>
            <person name="Jha R.K."/>
            <person name="Patterson J."/>
            <person name="Monnat R.J. Jr."/>
            <person name="Barlow S.B."/>
            <person name="Starkenburg S.R."/>
            <person name="Cattolico R.A."/>
        </authorList>
    </citation>
    <scope>NUCLEOTIDE SEQUENCE</scope>
    <source>
        <strain evidence="3">CCMP291</strain>
    </source>
</reference>
<evidence type="ECO:0000313" key="3">
    <source>
        <dbReference type="Proteomes" id="UP000037460"/>
    </source>
</evidence>
<feature type="region of interest" description="Disordered" evidence="1">
    <location>
        <begin position="221"/>
        <end position="252"/>
    </location>
</feature>
<comment type="caution">
    <text evidence="2">The sequence shown here is derived from an EMBL/GenBank/DDBJ whole genome shotgun (WGS) entry which is preliminary data.</text>
</comment>
<feature type="region of interest" description="Disordered" evidence="1">
    <location>
        <begin position="415"/>
        <end position="437"/>
    </location>
</feature>
<evidence type="ECO:0008006" key="4">
    <source>
        <dbReference type="Google" id="ProtNLM"/>
    </source>
</evidence>
<feature type="region of interest" description="Disordered" evidence="1">
    <location>
        <begin position="148"/>
        <end position="176"/>
    </location>
</feature>
<dbReference type="AlphaFoldDB" id="A0A0M0JUE9"/>
<proteinExistence type="predicted"/>
<evidence type="ECO:0000313" key="2">
    <source>
        <dbReference type="EMBL" id="KOO29753.1"/>
    </source>
</evidence>